<keyword evidence="2" id="KW-0680">Restriction system</keyword>
<dbReference type="EMBL" id="WTMY01000009">
    <property type="protein sequence ID" value="MWL44381.1"/>
    <property type="molecule type" value="Genomic_DNA"/>
</dbReference>
<accession>A0A6L6ZPZ2</accession>
<evidence type="ECO:0000259" key="3">
    <source>
        <dbReference type="Pfam" id="PF12161"/>
    </source>
</evidence>
<gene>
    <name evidence="4" type="ORF">GQM04_02270</name>
</gene>
<dbReference type="InterPro" id="IPR038333">
    <property type="entry name" value="T1MK-like_N_sf"/>
</dbReference>
<dbReference type="Proteomes" id="UP000487258">
    <property type="component" value="Unassembled WGS sequence"/>
</dbReference>
<evidence type="ECO:0000256" key="1">
    <source>
        <dbReference type="ARBA" id="ARBA00006594"/>
    </source>
</evidence>
<dbReference type="RefSeq" id="WP_160445374.1">
    <property type="nucleotide sequence ID" value="NZ_WTMY01000009.1"/>
</dbReference>
<feature type="domain" description="N6 adenine-specific DNA methyltransferase N-terminal" evidence="3">
    <location>
        <begin position="7"/>
        <end position="43"/>
    </location>
</feature>
<dbReference type="GO" id="GO:0009307">
    <property type="term" value="P:DNA restriction-modification system"/>
    <property type="evidence" value="ECO:0007669"/>
    <property type="project" value="UniProtKB-KW"/>
</dbReference>
<sequence>MNKQPIDAKIWESANQMRSKIEANEYKDYILGFIFYKYLSDQLVRFVTRQGDDTRSWIVVHRTVKTYLKS</sequence>
<dbReference type="AlphaFoldDB" id="A0A6L6ZPZ2"/>
<comment type="caution">
    <text evidence="4">The sequence shown here is derived from an EMBL/GenBank/DDBJ whole genome shotgun (WGS) entry which is preliminary data.</text>
</comment>
<dbReference type="InterPro" id="IPR029063">
    <property type="entry name" value="SAM-dependent_MTases_sf"/>
</dbReference>
<comment type="similarity">
    <text evidence="1">Belongs to the N(4)/N(6)-methyltransferase family.</text>
</comment>
<evidence type="ECO:0000256" key="2">
    <source>
        <dbReference type="ARBA" id="ARBA00022747"/>
    </source>
</evidence>
<organism evidence="4 5">
    <name type="scientific">Escherichia coli</name>
    <dbReference type="NCBI Taxonomy" id="562"/>
    <lineage>
        <taxon>Bacteria</taxon>
        <taxon>Pseudomonadati</taxon>
        <taxon>Pseudomonadota</taxon>
        <taxon>Gammaproteobacteria</taxon>
        <taxon>Enterobacterales</taxon>
        <taxon>Enterobacteriaceae</taxon>
        <taxon>Escherichia</taxon>
    </lineage>
</organism>
<dbReference type="InterPro" id="IPR022749">
    <property type="entry name" value="D12N6_MeTrfase_N"/>
</dbReference>
<protein>
    <recommendedName>
        <fullName evidence="3">N6 adenine-specific DNA methyltransferase N-terminal domain-containing protein</fullName>
    </recommendedName>
</protein>
<dbReference type="Gene3D" id="1.20.1260.30">
    <property type="match status" value="1"/>
</dbReference>
<proteinExistence type="inferred from homology"/>
<evidence type="ECO:0000313" key="5">
    <source>
        <dbReference type="Proteomes" id="UP000487258"/>
    </source>
</evidence>
<reference evidence="4 5" key="1">
    <citation type="submission" date="2019-12" db="EMBL/GenBank/DDBJ databases">
        <title>Enteriobacteria Tanzani isolates_10432.</title>
        <authorList>
            <person name="Subbiah M."/>
            <person name="Call D."/>
        </authorList>
    </citation>
    <scope>NUCLEOTIDE SEQUENCE [LARGE SCALE GENOMIC DNA]</scope>
    <source>
        <strain evidence="4 5">10432wF6</strain>
    </source>
</reference>
<dbReference type="SUPFAM" id="SSF53335">
    <property type="entry name" value="S-adenosyl-L-methionine-dependent methyltransferases"/>
    <property type="match status" value="1"/>
</dbReference>
<name>A0A6L6ZPZ2_ECOLX</name>
<dbReference type="Pfam" id="PF12161">
    <property type="entry name" value="HsdM_N"/>
    <property type="match status" value="1"/>
</dbReference>
<evidence type="ECO:0000313" key="4">
    <source>
        <dbReference type="EMBL" id="MWL44381.1"/>
    </source>
</evidence>